<organism evidence="1 2">
    <name type="scientific">Plasmopara halstedii</name>
    <name type="common">Downy mildew of sunflower</name>
    <dbReference type="NCBI Taxonomy" id="4781"/>
    <lineage>
        <taxon>Eukaryota</taxon>
        <taxon>Sar</taxon>
        <taxon>Stramenopiles</taxon>
        <taxon>Oomycota</taxon>
        <taxon>Peronosporomycetes</taxon>
        <taxon>Peronosporales</taxon>
        <taxon>Peronosporaceae</taxon>
        <taxon>Plasmopara</taxon>
    </lineage>
</organism>
<dbReference type="GeneID" id="36398068"/>
<reference evidence="2" key="1">
    <citation type="submission" date="2014-09" db="EMBL/GenBank/DDBJ databases">
        <authorList>
            <person name="Sharma Rahul"/>
            <person name="Thines Marco"/>
        </authorList>
    </citation>
    <scope>NUCLEOTIDE SEQUENCE [LARGE SCALE GENOMIC DNA]</scope>
</reference>
<dbReference type="AlphaFoldDB" id="A0A0P1A8H5"/>
<name>A0A0P1A8H5_PLAHL</name>
<accession>A0A0P1A8H5</accession>
<protein>
    <submittedName>
        <fullName evidence="1">Uncharacterized protein</fullName>
    </submittedName>
</protein>
<proteinExistence type="predicted"/>
<dbReference type="EMBL" id="CCYD01000207">
    <property type="protein sequence ID" value="CEG36464.1"/>
    <property type="molecule type" value="Genomic_DNA"/>
</dbReference>
<evidence type="ECO:0000313" key="1">
    <source>
        <dbReference type="EMBL" id="CEG36464.1"/>
    </source>
</evidence>
<keyword evidence="2" id="KW-1185">Reference proteome</keyword>
<dbReference type="RefSeq" id="XP_024572833.1">
    <property type="nucleotide sequence ID" value="XM_024721100.1"/>
</dbReference>
<evidence type="ECO:0000313" key="2">
    <source>
        <dbReference type="Proteomes" id="UP000054928"/>
    </source>
</evidence>
<sequence>MSEGFFCGSWPTATEFVNRFIHGLLAMELRGSIPHLLCLCRDLTAIIRSIVGAQGVLHGPVQFGDLTPPVGFVSDGVVHRFPELSTRDSTLSTIVQAFKELRQIALPVYSDLQFRLA</sequence>
<dbReference type="Proteomes" id="UP000054928">
    <property type="component" value="Unassembled WGS sequence"/>
</dbReference>